<feature type="transmembrane region" description="Helical" evidence="1">
    <location>
        <begin position="795"/>
        <end position="812"/>
    </location>
</feature>
<evidence type="ECO:0000256" key="2">
    <source>
        <dbReference type="SAM" id="SignalP"/>
    </source>
</evidence>
<comment type="caution">
    <text evidence="3">The sequence shown here is derived from an EMBL/GenBank/DDBJ whole genome shotgun (WGS) entry which is preliminary data.</text>
</comment>
<keyword evidence="2" id="KW-0732">Signal</keyword>
<reference evidence="3 4" key="1">
    <citation type="journal article" date="2016" name="Nat. Commun.">
        <title>Thousands of microbial genomes shed light on interconnected biogeochemical processes in an aquifer system.</title>
        <authorList>
            <person name="Anantharaman K."/>
            <person name="Brown C.T."/>
            <person name="Hug L.A."/>
            <person name="Sharon I."/>
            <person name="Castelle C.J."/>
            <person name="Probst A.J."/>
            <person name="Thomas B.C."/>
            <person name="Singh A."/>
            <person name="Wilkins M.J."/>
            <person name="Karaoz U."/>
            <person name="Brodie E.L."/>
            <person name="Williams K.H."/>
            <person name="Hubbard S.S."/>
            <person name="Banfield J.F."/>
        </authorList>
    </citation>
    <scope>NUCLEOTIDE SEQUENCE [LARGE SCALE GENOMIC DNA]</scope>
</reference>
<name>A0A1F5K682_9BACT</name>
<feature type="transmembrane region" description="Helical" evidence="1">
    <location>
        <begin position="587"/>
        <end position="605"/>
    </location>
</feature>
<dbReference type="EMBL" id="MFDH01000011">
    <property type="protein sequence ID" value="OGE36466.1"/>
    <property type="molecule type" value="Genomic_DNA"/>
</dbReference>
<feature type="transmembrane region" description="Helical" evidence="1">
    <location>
        <begin position="748"/>
        <end position="767"/>
    </location>
</feature>
<feature type="transmembrane region" description="Helical" evidence="1">
    <location>
        <begin position="922"/>
        <end position="941"/>
    </location>
</feature>
<feature type="chain" id="PRO_5009519093" description="Glycosyltransferase RgtA/B/C/D-like domain-containing protein" evidence="2">
    <location>
        <begin position="22"/>
        <end position="1142"/>
    </location>
</feature>
<feature type="transmembrane region" description="Helical" evidence="1">
    <location>
        <begin position="953"/>
        <end position="973"/>
    </location>
</feature>
<organism evidence="3 4">
    <name type="scientific">Candidatus Daviesbacteria bacterium RIFCSPHIGHO2_12_FULL_43_11</name>
    <dbReference type="NCBI Taxonomy" id="1797780"/>
    <lineage>
        <taxon>Bacteria</taxon>
        <taxon>Candidatus Daviesiibacteriota</taxon>
    </lineage>
</organism>
<dbReference type="AlphaFoldDB" id="A0A1F5K682"/>
<protein>
    <recommendedName>
        <fullName evidence="5">Glycosyltransferase RgtA/B/C/D-like domain-containing protein</fullName>
    </recommendedName>
</protein>
<keyword evidence="1" id="KW-0472">Membrane</keyword>
<feature type="transmembrane region" description="Helical" evidence="1">
    <location>
        <begin position="709"/>
        <end position="728"/>
    </location>
</feature>
<evidence type="ECO:0000313" key="4">
    <source>
        <dbReference type="Proteomes" id="UP000176405"/>
    </source>
</evidence>
<accession>A0A1F5K682</accession>
<evidence type="ECO:0000313" key="3">
    <source>
        <dbReference type="EMBL" id="OGE36466.1"/>
    </source>
</evidence>
<dbReference type="Proteomes" id="UP000176405">
    <property type="component" value="Unassembled WGS sequence"/>
</dbReference>
<proteinExistence type="predicted"/>
<keyword evidence="1" id="KW-1133">Transmembrane helix</keyword>
<feature type="transmembrane region" description="Helical" evidence="1">
    <location>
        <begin position="881"/>
        <end position="902"/>
    </location>
</feature>
<feature type="transmembrane region" description="Helical" evidence="1">
    <location>
        <begin position="526"/>
        <end position="543"/>
    </location>
</feature>
<dbReference type="STRING" id="1797780.A3E45_00920"/>
<evidence type="ECO:0000256" key="1">
    <source>
        <dbReference type="SAM" id="Phobius"/>
    </source>
</evidence>
<feature type="transmembrane region" description="Helical" evidence="1">
    <location>
        <begin position="549"/>
        <end position="566"/>
    </location>
</feature>
<feature type="transmembrane region" description="Helical" evidence="1">
    <location>
        <begin position="979"/>
        <end position="1004"/>
    </location>
</feature>
<feature type="transmembrane region" description="Helical" evidence="1">
    <location>
        <begin position="491"/>
        <end position="514"/>
    </location>
</feature>
<evidence type="ECO:0008006" key="5">
    <source>
        <dbReference type="Google" id="ProtNLM"/>
    </source>
</evidence>
<gene>
    <name evidence="3" type="ORF">A3E45_00920</name>
</gene>
<dbReference type="Gene3D" id="3.20.20.510">
    <property type="entry name" value="Uncharacterised protein PF12979, DUF3863"/>
    <property type="match status" value="1"/>
</dbReference>
<sequence length="1142" mass="129344">MYRFFFIVAIFLFLLPAQVFAAGPSFVTVVNPIRGQEFWDIKNQQPLDVVLGQVKILQDLKVPATWLIRFDALEDQKITGSLPSGHEKGLFLEVTPGWAKSAGVKYRESEVWYAPGSVFLTGYDLDDRQKLVDVVFERFKSVFGLYPKSVGGWWVDSYSLGYMQKKYGVTASLIVADQYTTDNYQIWGQYWGAPYYPSKISTLRPAQTLDEKIPVVVMQWAARDPINGYGKYVENSTYSVQVNDYQDFHLLTEGYFARLIDIYTKQDLNQFGQVVVGLENSYSWEKYGGGYGKQIKVLDDKRKSGQLSLVTMEEFASWYRNKFTTISPEHLIVANDPLGGEGKSVWFMNPFYRVGWFLNKEGSVIRDVRQYIEGDSEPCFKTACDKLNFATFSTRVLDEVTYGKSVLLDEGKIEDLKVTREEEKYVLGYSNKAGQKKTVEFLPRDISIDGKVSSVDTFILQAVSSPGSLRESRGGMGVSSGSPKEQQFPDILLQLIKFILFIPLVLFIPGFLLVRSLNMRSLPSNFFLSVISGMVMLTLVAYLGGLLKIPWLTFIYLAAFVGIFILKKYYLELNLKGVKITLDKINLLVILTLITGAIFQSLSLLRSGWVYDFGIGFWGPLGHDGIWHQALINQLIKQVPPQNPVLSGEILSNYHYFFDLLVAETVRLSQIPVMDLLYRFYPLTFSVLLGLGTYLLVMKITGSRIATIISLYFVYFAGSFGWIVEFLRERHFGGESAFWVNQPVSMNLNPPFAISLLIVIAVILVIYNFRKRRHWMATVLLSILAGSVIEFKVYAGVIVLLAMFALALWEVFRNRDFTLMKVSLGSAIVAAGVFLPQNKGAGELLVLFPFWFVHSMVDFPDRVGWLRLSSAREAYFARGEWFKFLSAEALALIIFIIGNLGLRFIGLFSLVSYMKSRLGKDMGFTIVIVMSAASLLIPLVFIQKGNPWNMIQFMYYFLYFVAIFSGVALISVLRQLPKILGWSVIVAVLIIAPINAVVTFRSALYPSPPSRLSLPELEALDILKNLPDGTVLTLPYDKDMRTKLSDPFPLYAYETTAYVSAFSGKATFVEDEIQNEILQTNYRKRLAATQGFFKSFDRSFFASWGIRYVYLLKSENIGVDPVILNLEKIYENSEVLIYGVKS</sequence>
<feature type="transmembrane region" description="Helical" evidence="1">
    <location>
        <begin position="676"/>
        <end position="697"/>
    </location>
</feature>
<feature type="signal peptide" evidence="2">
    <location>
        <begin position="1"/>
        <end position="21"/>
    </location>
</feature>
<keyword evidence="1" id="KW-0812">Transmembrane</keyword>